<reference evidence="2" key="1">
    <citation type="submission" date="2007-07" db="EMBL/GenBank/DDBJ databases">
        <title>Identification and cloning of neuropeptides and putative secretory products from Tritonia diomedea.</title>
        <authorList>
            <person name="Kohn A.B."/>
            <person name="Moroz L.L."/>
        </authorList>
    </citation>
    <scope>NUCLEOTIDE SEQUENCE</scope>
</reference>
<protein>
    <submittedName>
        <fullName evidence="2">R3-R13</fullName>
    </submittedName>
</protein>
<keyword evidence="1" id="KW-0732">Signal</keyword>
<feature type="chain" id="PRO_5003653023" evidence="1">
    <location>
        <begin position="24"/>
        <end position="114"/>
    </location>
</feature>
<organism evidence="2">
    <name type="scientific">Tritonia tetraquetra</name>
    <dbReference type="NCBI Taxonomy" id="2780533"/>
    <lineage>
        <taxon>Eukaryota</taxon>
        <taxon>Metazoa</taxon>
        <taxon>Spiralia</taxon>
        <taxon>Lophotrochozoa</taxon>
        <taxon>Mollusca</taxon>
        <taxon>Gastropoda</taxon>
        <taxon>Heterobranchia</taxon>
        <taxon>Euthyneura</taxon>
        <taxon>Nudipleura</taxon>
        <taxon>Nudibranchia</taxon>
        <taxon>Cladobranchia</taxon>
        <taxon>Dendronotoidea</taxon>
        <taxon>Tritoniidae</taxon>
        <taxon>Tritonia</taxon>
    </lineage>
</organism>
<accession>I1SKH7</accession>
<feature type="signal peptide" evidence="1">
    <location>
        <begin position="1"/>
        <end position="23"/>
    </location>
</feature>
<evidence type="ECO:0000256" key="1">
    <source>
        <dbReference type="SAM" id="SignalP"/>
    </source>
</evidence>
<evidence type="ECO:0000313" key="2">
    <source>
        <dbReference type="EMBL" id="ABU82754.1"/>
    </source>
</evidence>
<dbReference type="EMBL" id="EU017515">
    <property type="protein sequence ID" value="ABU82754.1"/>
    <property type="molecule type" value="mRNA"/>
</dbReference>
<proteinExistence type="evidence at transcript level"/>
<dbReference type="AlphaFoldDB" id="I1SKH7"/>
<name>I1SKH7_9GAST</name>
<sequence length="114" mass="13406">MDLLRVCIVLTLCVAMMTQAVLSAPAFGQDLDTIDDSQLEMDPELAVFRERRDLADVDDESPELLSRLRRQVAQMDNGRRRYGSHGHRRRGRFHSRRLYQSRRTYRARGRVTDW</sequence>